<protein>
    <submittedName>
        <fullName evidence="1">Uncharacterized protein</fullName>
    </submittedName>
</protein>
<evidence type="ECO:0000313" key="1">
    <source>
        <dbReference type="EMBL" id="RNM13157.1"/>
    </source>
</evidence>
<dbReference type="Proteomes" id="UP000279994">
    <property type="component" value="Unassembled WGS sequence"/>
</dbReference>
<gene>
    <name evidence="1" type="ORF">EFL26_17210</name>
</gene>
<name>A0A3N0GKZ7_9ACTN</name>
<evidence type="ECO:0000313" key="2">
    <source>
        <dbReference type="Proteomes" id="UP000279994"/>
    </source>
</evidence>
<keyword evidence="2" id="KW-1185">Reference proteome</keyword>
<sequence>MPRRAAQTSLPALLSIRAPLDAVRSALLGCGATTEDRWSVALVLGGDLIVLAYDRAEMCTTIAIGGSDVATTAQWVAAQLDEWGWAISELLPPLKPNTA</sequence>
<reference evidence="1 2" key="1">
    <citation type="submission" date="2018-11" db="EMBL/GenBank/DDBJ databases">
        <authorList>
            <person name="Li F."/>
        </authorList>
    </citation>
    <scope>NUCLEOTIDE SEQUENCE [LARGE SCALE GENOMIC DNA]</scope>
    <source>
        <strain evidence="1 2">Gsoil 818</strain>
    </source>
</reference>
<dbReference type="AlphaFoldDB" id="A0A3N0GKZ7"/>
<dbReference type="EMBL" id="RJSF01000043">
    <property type="protein sequence ID" value="RNM13157.1"/>
    <property type="molecule type" value="Genomic_DNA"/>
</dbReference>
<accession>A0A3N0GKZ7</accession>
<proteinExistence type="predicted"/>
<organism evidence="1 2">
    <name type="scientific">Nocardioides pocheonensis</name>
    <dbReference type="NCBI Taxonomy" id="661485"/>
    <lineage>
        <taxon>Bacteria</taxon>
        <taxon>Bacillati</taxon>
        <taxon>Actinomycetota</taxon>
        <taxon>Actinomycetes</taxon>
        <taxon>Propionibacteriales</taxon>
        <taxon>Nocardioidaceae</taxon>
        <taxon>Nocardioides</taxon>
    </lineage>
</organism>
<comment type="caution">
    <text evidence="1">The sequence shown here is derived from an EMBL/GenBank/DDBJ whole genome shotgun (WGS) entry which is preliminary data.</text>
</comment>
<dbReference type="RefSeq" id="WP_123224132.1">
    <property type="nucleotide sequence ID" value="NZ_RJSF01000043.1"/>
</dbReference>